<accession>A0A4Y2QX22</accession>
<feature type="region of interest" description="Disordered" evidence="1">
    <location>
        <begin position="1"/>
        <end position="37"/>
    </location>
</feature>
<proteinExistence type="predicted"/>
<evidence type="ECO:0000256" key="1">
    <source>
        <dbReference type="SAM" id="MobiDB-lite"/>
    </source>
</evidence>
<comment type="caution">
    <text evidence="2">The sequence shown here is derived from an EMBL/GenBank/DDBJ whole genome shotgun (WGS) entry which is preliminary data.</text>
</comment>
<feature type="non-terminal residue" evidence="2">
    <location>
        <position position="37"/>
    </location>
</feature>
<evidence type="ECO:0000313" key="3">
    <source>
        <dbReference type="Proteomes" id="UP000499080"/>
    </source>
</evidence>
<organism evidence="2 3">
    <name type="scientific">Araneus ventricosus</name>
    <name type="common">Orbweaver spider</name>
    <name type="synonym">Epeira ventricosa</name>
    <dbReference type="NCBI Taxonomy" id="182803"/>
    <lineage>
        <taxon>Eukaryota</taxon>
        <taxon>Metazoa</taxon>
        <taxon>Ecdysozoa</taxon>
        <taxon>Arthropoda</taxon>
        <taxon>Chelicerata</taxon>
        <taxon>Arachnida</taxon>
        <taxon>Araneae</taxon>
        <taxon>Araneomorphae</taxon>
        <taxon>Entelegynae</taxon>
        <taxon>Araneoidea</taxon>
        <taxon>Araneidae</taxon>
        <taxon>Araneus</taxon>
    </lineage>
</organism>
<reference evidence="2 3" key="1">
    <citation type="journal article" date="2019" name="Sci. Rep.">
        <title>Orb-weaving spider Araneus ventricosus genome elucidates the spidroin gene catalogue.</title>
        <authorList>
            <person name="Kono N."/>
            <person name="Nakamura H."/>
            <person name="Ohtoshi R."/>
            <person name="Moran D.A.P."/>
            <person name="Shinohara A."/>
            <person name="Yoshida Y."/>
            <person name="Fujiwara M."/>
            <person name="Mori M."/>
            <person name="Tomita M."/>
            <person name="Arakawa K."/>
        </authorList>
    </citation>
    <scope>NUCLEOTIDE SEQUENCE [LARGE SCALE GENOMIC DNA]</scope>
</reference>
<name>A0A4Y2QX22_ARAVE</name>
<sequence length="37" mass="3757">MTNAFEVQTGTAAAAGMSSKGIMHSQATRSETNVISA</sequence>
<protein>
    <submittedName>
        <fullName evidence="2">Uncharacterized protein</fullName>
    </submittedName>
</protein>
<feature type="compositionally biased region" description="Polar residues" evidence="1">
    <location>
        <begin position="1"/>
        <end position="11"/>
    </location>
</feature>
<evidence type="ECO:0000313" key="2">
    <source>
        <dbReference type="EMBL" id="GBN67903.1"/>
    </source>
</evidence>
<dbReference type="Proteomes" id="UP000499080">
    <property type="component" value="Unassembled WGS sequence"/>
</dbReference>
<keyword evidence="3" id="KW-1185">Reference proteome</keyword>
<dbReference type="EMBL" id="BGPR01015072">
    <property type="protein sequence ID" value="GBN67903.1"/>
    <property type="molecule type" value="Genomic_DNA"/>
</dbReference>
<feature type="compositionally biased region" description="Polar residues" evidence="1">
    <location>
        <begin position="25"/>
        <end position="37"/>
    </location>
</feature>
<dbReference type="AlphaFoldDB" id="A0A4Y2QX22"/>
<gene>
    <name evidence="2" type="ORF">AVEN_131019_1</name>
</gene>